<accession>A0A2U1ASZ1</accession>
<evidence type="ECO:0000313" key="8">
    <source>
        <dbReference type="EMBL" id="PVY39554.1"/>
    </source>
</evidence>
<dbReference type="Gene3D" id="3.40.109.10">
    <property type="entry name" value="NADH Oxidase"/>
    <property type="match status" value="1"/>
</dbReference>
<sequence>MSYERIVILILLLLLAAALFRPQPVVTVTAPKPETVPEAAASPAETSGLPDVLTVIHQRKSVRSYTGEPVGLPELRELVRAGFAAPTAGNARPWAFVIVTDRAKLDALADAMPYGKMLKKAPAAIAVCGVESAFRSGESREMWVQDCSAATENILLAAEGTGLGAVWLGVYPYKDRSASISSILKLPEGIVPFSLISVGHPAGTEKPKQKYDPSRLFLQQWGMPFRP</sequence>
<evidence type="ECO:0000256" key="4">
    <source>
        <dbReference type="ARBA" id="ARBA00022643"/>
    </source>
</evidence>
<organism evidence="8 9">
    <name type="scientific">Victivallis vadensis</name>
    <dbReference type="NCBI Taxonomy" id="172901"/>
    <lineage>
        <taxon>Bacteria</taxon>
        <taxon>Pseudomonadati</taxon>
        <taxon>Lentisphaerota</taxon>
        <taxon>Lentisphaeria</taxon>
        <taxon>Victivallales</taxon>
        <taxon>Victivallaceae</taxon>
        <taxon>Victivallis</taxon>
    </lineage>
</organism>
<dbReference type="PANTHER" id="PTHR43673:SF2">
    <property type="entry name" value="NITROREDUCTASE"/>
    <property type="match status" value="1"/>
</dbReference>
<dbReference type="PANTHER" id="PTHR43673">
    <property type="entry name" value="NAD(P)H NITROREDUCTASE YDGI-RELATED"/>
    <property type="match status" value="1"/>
</dbReference>
<evidence type="ECO:0000256" key="2">
    <source>
        <dbReference type="ARBA" id="ARBA00007118"/>
    </source>
</evidence>
<dbReference type="GeneID" id="78295933"/>
<dbReference type="CDD" id="cd02150">
    <property type="entry name" value="nitroreductase"/>
    <property type="match status" value="1"/>
</dbReference>
<dbReference type="EMBL" id="QEKH01000020">
    <property type="protein sequence ID" value="PVY39554.1"/>
    <property type="molecule type" value="Genomic_DNA"/>
</dbReference>
<dbReference type="InterPro" id="IPR029479">
    <property type="entry name" value="Nitroreductase"/>
</dbReference>
<gene>
    <name evidence="8" type="ORF">C8D82_12030</name>
    <name evidence="7" type="ORF">HF882_07110</name>
</gene>
<evidence type="ECO:0000259" key="6">
    <source>
        <dbReference type="Pfam" id="PF00881"/>
    </source>
</evidence>
<dbReference type="Pfam" id="PF00881">
    <property type="entry name" value="Nitroreductase"/>
    <property type="match status" value="2"/>
</dbReference>
<keyword evidence="5" id="KW-0560">Oxidoreductase</keyword>
<dbReference type="SUPFAM" id="SSF55469">
    <property type="entry name" value="FMN-dependent nitroreductase-like"/>
    <property type="match status" value="1"/>
</dbReference>
<dbReference type="EMBL" id="JABAEW010000010">
    <property type="protein sequence ID" value="NMD86350.1"/>
    <property type="molecule type" value="Genomic_DNA"/>
</dbReference>
<evidence type="ECO:0000313" key="7">
    <source>
        <dbReference type="EMBL" id="NMD86350.1"/>
    </source>
</evidence>
<dbReference type="Proteomes" id="UP000245959">
    <property type="component" value="Unassembled WGS sequence"/>
</dbReference>
<dbReference type="OrthoDB" id="9812105at2"/>
<name>A0A2U1ASZ1_9BACT</name>
<evidence type="ECO:0000256" key="3">
    <source>
        <dbReference type="ARBA" id="ARBA00022630"/>
    </source>
</evidence>
<dbReference type="RefSeq" id="WP_116884641.1">
    <property type="nucleotide sequence ID" value="NZ_CABMMC010000129.1"/>
</dbReference>
<keyword evidence="9" id="KW-1185">Reference proteome</keyword>
<evidence type="ECO:0000256" key="5">
    <source>
        <dbReference type="ARBA" id="ARBA00023002"/>
    </source>
</evidence>
<reference evidence="7 10" key="2">
    <citation type="submission" date="2020-04" db="EMBL/GenBank/DDBJ databases">
        <authorList>
            <person name="Hitch T.C.A."/>
            <person name="Wylensek D."/>
            <person name="Clavel T."/>
        </authorList>
    </citation>
    <scope>NUCLEOTIDE SEQUENCE [LARGE SCALE GENOMIC DNA]</scope>
    <source>
        <strain evidence="7 10">COR2-253-APC-1A</strain>
    </source>
</reference>
<dbReference type="GO" id="GO:0016491">
    <property type="term" value="F:oxidoreductase activity"/>
    <property type="evidence" value="ECO:0007669"/>
    <property type="project" value="UniProtKB-KW"/>
</dbReference>
<evidence type="ECO:0000313" key="9">
    <source>
        <dbReference type="Proteomes" id="UP000245959"/>
    </source>
</evidence>
<proteinExistence type="inferred from homology"/>
<dbReference type="AlphaFoldDB" id="A0A2U1ASZ1"/>
<evidence type="ECO:0000313" key="10">
    <source>
        <dbReference type="Proteomes" id="UP000576225"/>
    </source>
</evidence>
<comment type="caution">
    <text evidence="8">The sequence shown here is derived from an EMBL/GenBank/DDBJ whole genome shotgun (WGS) entry which is preliminary data.</text>
</comment>
<feature type="domain" description="Nitroreductase" evidence="6">
    <location>
        <begin position="115"/>
        <end position="200"/>
    </location>
</feature>
<dbReference type="InterPro" id="IPR000415">
    <property type="entry name" value="Nitroreductase-like"/>
</dbReference>
<reference evidence="8 9" key="1">
    <citation type="submission" date="2018-04" db="EMBL/GenBank/DDBJ databases">
        <title>Genomic Encyclopedia of Type Strains, Phase IV (KMG-IV): sequencing the most valuable type-strain genomes for metagenomic binning, comparative biology and taxonomic classification.</title>
        <authorList>
            <person name="Goeker M."/>
        </authorList>
    </citation>
    <scope>NUCLEOTIDE SEQUENCE [LARGE SCALE GENOMIC DNA]</scope>
    <source>
        <strain evidence="8 9">DSM 14823</strain>
    </source>
</reference>
<evidence type="ECO:0000256" key="1">
    <source>
        <dbReference type="ARBA" id="ARBA00001917"/>
    </source>
</evidence>
<protein>
    <submittedName>
        <fullName evidence="7 8">Nitroreductase</fullName>
    </submittedName>
</protein>
<keyword evidence="4" id="KW-0288">FMN</keyword>
<comment type="cofactor">
    <cofactor evidence="1">
        <name>FMN</name>
        <dbReference type="ChEBI" id="CHEBI:58210"/>
    </cofactor>
</comment>
<feature type="domain" description="Nitroreductase" evidence="6">
    <location>
        <begin position="56"/>
        <end position="111"/>
    </location>
</feature>
<keyword evidence="3" id="KW-0285">Flavoprotein</keyword>
<dbReference type="Proteomes" id="UP000576225">
    <property type="component" value="Unassembled WGS sequence"/>
</dbReference>
<comment type="similarity">
    <text evidence="2">Belongs to the nitroreductase family.</text>
</comment>